<feature type="transmembrane region" description="Helical" evidence="7">
    <location>
        <begin position="118"/>
        <end position="138"/>
    </location>
</feature>
<feature type="transmembrane region" description="Helical" evidence="7">
    <location>
        <begin position="173"/>
        <end position="196"/>
    </location>
</feature>
<dbReference type="GO" id="GO:0016020">
    <property type="term" value="C:membrane"/>
    <property type="evidence" value="ECO:0007669"/>
    <property type="project" value="UniProtKB-SubCell"/>
</dbReference>
<comment type="subcellular location">
    <subcellularLocation>
        <location evidence="1">Membrane</location>
        <topology evidence="1">Multi-pass membrane protein</topology>
    </subcellularLocation>
</comment>
<dbReference type="GeneTree" id="ENSGT00940000164006"/>
<keyword evidence="2 7" id="KW-0808">Transferase</keyword>
<dbReference type="GO" id="GO:0005794">
    <property type="term" value="C:Golgi apparatus"/>
    <property type="evidence" value="ECO:0007669"/>
    <property type="project" value="TreeGrafter"/>
</dbReference>
<dbReference type="Proteomes" id="UP000472272">
    <property type="component" value="Chromosome 16"/>
</dbReference>
<dbReference type="Ensembl" id="ENSPMRT00000024606.1">
    <property type="protein sequence ID" value="ENSPMRP00000023169.1"/>
    <property type="gene ID" value="ENSPMRG00000015045.1"/>
</dbReference>
<dbReference type="Pfam" id="PF01529">
    <property type="entry name" value="DHHC"/>
    <property type="match status" value="1"/>
</dbReference>
<comment type="similarity">
    <text evidence="7">Belongs to the DHHC palmitoyltransferase family.</text>
</comment>
<evidence type="ECO:0000256" key="6">
    <source>
        <dbReference type="ARBA" id="ARBA00023315"/>
    </source>
</evidence>
<reference evidence="10" key="3">
    <citation type="submission" date="2025-09" db="UniProtKB">
        <authorList>
            <consortium name="Ensembl"/>
        </authorList>
    </citation>
    <scope>IDENTIFICATION</scope>
</reference>
<evidence type="ECO:0000256" key="5">
    <source>
        <dbReference type="ARBA" id="ARBA00023136"/>
    </source>
</evidence>
<evidence type="ECO:0000259" key="9">
    <source>
        <dbReference type="Pfam" id="PF01529"/>
    </source>
</evidence>
<dbReference type="EC" id="2.3.1.225" evidence="7"/>
<keyword evidence="3 7" id="KW-0812">Transmembrane</keyword>
<name>A0A670JHT5_PODMU</name>
<evidence type="ECO:0000313" key="11">
    <source>
        <dbReference type="Proteomes" id="UP000472272"/>
    </source>
</evidence>
<dbReference type="InterPro" id="IPR039859">
    <property type="entry name" value="PFA4/ZDH16/20/ERF2-like"/>
</dbReference>
<evidence type="ECO:0000313" key="10">
    <source>
        <dbReference type="Ensembl" id="ENSPMRP00000023169.1"/>
    </source>
</evidence>
<keyword evidence="11" id="KW-1185">Reference proteome</keyword>
<evidence type="ECO:0000256" key="4">
    <source>
        <dbReference type="ARBA" id="ARBA00022989"/>
    </source>
</evidence>
<accession>A0A670JHT5</accession>
<evidence type="ECO:0000256" key="7">
    <source>
        <dbReference type="RuleBase" id="RU079119"/>
    </source>
</evidence>
<keyword evidence="6 7" id="KW-0012">Acyltransferase</keyword>
<reference evidence="10" key="2">
    <citation type="submission" date="2025-08" db="UniProtKB">
        <authorList>
            <consortium name="Ensembl"/>
        </authorList>
    </citation>
    <scope>IDENTIFICATION</scope>
</reference>
<keyword evidence="5 7" id="KW-0472">Membrane</keyword>
<keyword evidence="4 7" id="KW-1133">Transmembrane helix</keyword>
<sequence>MNSSVATRKWVFTAAALTLCSSLHLYAREVSVPDFRFQVKAYYLQELILSCDLFLCSSDICLFKPHRRSSLSFSYCYSCQSHVPPRCSHCFSCNVCILRRDHHCTLLGQCLGYQNYRYFLCLLLHGSVALLYGCVINADVVLSLLQEGTSVQAMLLLLLPWLMLLMGQVNITIFIFAFVTDVCIVGFLFCTGFLLFHSLLALRGQTTNEWFEGDRQYDLGWKDNLREVLGNQGHLVWFMPFIASPLPGDGITFRTKCPQSEPLPKSRDL</sequence>
<comment type="domain">
    <text evidence="7">The DHHC domain is required for palmitoyltransferase activity.</text>
</comment>
<dbReference type="InterPro" id="IPR001594">
    <property type="entry name" value="Palmitoyltrfase_DHHC"/>
</dbReference>
<dbReference type="GO" id="GO:0019706">
    <property type="term" value="F:protein-cysteine S-palmitoyltransferase activity"/>
    <property type="evidence" value="ECO:0007669"/>
    <property type="project" value="UniProtKB-EC"/>
</dbReference>
<evidence type="ECO:0000256" key="3">
    <source>
        <dbReference type="ARBA" id="ARBA00022692"/>
    </source>
</evidence>
<feature type="domain" description="Palmitoyltransferase DHHC" evidence="9">
    <location>
        <begin position="74"/>
        <end position="212"/>
    </location>
</feature>
<reference evidence="10 11" key="1">
    <citation type="journal article" date="2019" name="Proc. Natl. Acad. Sci. U.S.A.">
        <title>Regulatory changes in pterin and carotenoid genes underlie balanced color polymorphisms in the wall lizard.</title>
        <authorList>
            <person name="Andrade P."/>
            <person name="Pinho C."/>
            <person name="Perez I de Lanuza G."/>
            <person name="Afonso S."/>
            <person name="Brejcha J."/>
            <person name="Rubin C.J."/>
            <person name="Wallerman O."/>
            <person name="Pereira P."/>
            <person name="Sabatino S.J."/>
            <person name="Bellati A."/>
            <person name="Pellitteri-Rosa D."/>
            <person name="Bosakova Z."/>
            <person name="Bunikis I."/>
            <person name="Carretero M.A."/>
            <person name="Feiner N."/>
            <person name="Marsik P."/>
            <person name="Pauperio F."/>
            <person name="Salvi D."/>
            <person name="Soler L."/>
            <person name="While G.M."/>
            <person name="Uller T."/>
            <person name="Font E."/>
            <person name="Andersson L."/>
            <person name="Carneiro M."/>
        </authorList>
    </citation>
    <scope>NUCLEOTIDE SEQUENCE</scope>
</reference>
<dbReference type="GO" id="GO:0005783">
    <property type="term" value="C:endoplasmic reticulum"/>
    <property type="evidence" value="ECO:0007669"/>
    <property type="project" value="TreeGrafter"/>
</dbReference>
<feature type="chain" id="PRO_5025493792" description="Palmitoyltransferase" evidence="8">
    <location>
        <begin position="28"/>
        <end position="269"/>
    </location>
</feature>
<dbReference type="AlphaFoldDB" id="A0A670JHT5"/>
<comment type="catalytic activity">
    <reaction evidence="7">
        <text>L-cysteinyl-[protein] + hexadecanoyl-CoA = S-hexadecanoyl-L-cysteinyl-[protein] + CoA</text>
        <dbReference type="Rhea" id="RHEA:36683"/>
        <dbReference type="Rhea" id="RHEA-COMP:10131"/>
        <dbReference type="Rhea" id="RHEA-COMP:11032"/>
        <dbReference type="ChEBI" id="CHEBI:29950"/>
        <dbReference type="ChEBI" id="CHEBI:57287"/>
        <dbReference type="ChEBI" id="CHEBI:57379"/>
        <dbReference type="ChEBI" id="CHEBI:74151"/>
        <dbReference type="EC" id="2.3.1.225"/>
    </reaction>
</comment>
<dbReference type="PANTHER" id="PTHR22883">
    <property type="entry name" value="ZINC FINGER DHHC DOMAIN CONTAINING PROTEIN"/>
    <property type="match status" value="1"/>
</dbReference>
<dbReference type="GO" id="GO:0006612">
    <property type="term" value="P:protein targeting to membrane"/>
    <property type="evidence" value="ECO:0007669"/>
    <property type="project" value="TreeGrafter"/>
</dbReference>
<feature type="signal peptide" evidence="8">
    <location>
        <begin position="1"/>
        <end position="27"/>
    </location>
</feature>
<proteinExistence type="inferred from homology"/>
<dbReference type="OMA" id="RMHIAWL"/>
<evidence type="ECO:0000256" key="1">
    <source>
        <dbReference type="ARBA" id="ARBA00004141"/>
    </source>
</evidence>
<evidence type="ECO:0000256" key="8">
    <source>
        <dbReference type="SAM" id="SignalP"/>
    </source>
</evidence>
<organism evidence="10 11">
    <name type="scientific">Podarcis muralis</name>
    <name type="common">Wall lizard</name>
    <name type="synonym">Lacerta muralis</name>
    <dbReference type="NCBI Taxonomy" id="64176"/>
    <lineage>
        <taxon>Eukaryota</taxon>
        <taxon>Metazoa</taxon>
        <taxon>Chordata</taxon>
        <taxon>Craniata</taxon>
        <taxon>Vertebrata</taxon>
        <taxon>Euteleostomi</taxon>
        <taxon>Lepidosauria</taxon>
        <taxon>Squamata</taxon>
        <taxon>Bifurcata</taxon>
        <taxon>Unidentata</taxon>
        <taxon>Episquamata</taxon>
        <taxon>Laterata</taxon>
        <taxon>Lacertibaenia</taxon>
        <taxon>Lacertidae</taxon>
        <taxon>Podarcis</taxon>
    </lineage>
</organism>
<evidence type="ECO:0000256" key="2">
    <source>
        <dbReference type="ARBA" id="ARBA00022679"/>
    </source>
</evidence>
<keyword evidence="8" id="KW-0732">Signal</keyword>
<protein>
    <recommendedName>
        <fullName evidence="7">Palmitoyltransferase</fullName>
        <ecNumber evidence="7">2.3.1.225</ecNumber>
    </recommendedName>
</protein>
<dbReference type="PANTHER" id="PTHR22883:SF414">
    <property type="entry name" value="PALMITOYLTRANSFERASE ZDHHC24-RELATED"/>
    <property type="match status" value="1"/>
</dbReference>
<dbReference type="PROSITE" id="PS50216">
    <property type="entry name" value="DHHC"/>
    <property type="match status" value="1"/>
</dbReference>